<protein>
    <submittedName>
        <fullName evidence="2">Uncharacterized protein</fullName>
    </submittedName>
</protein>
<accession>A0ABV6IRI6</accession>
<keyword evidence="1" id="KW-1133">Transmembrane helix</keyword>
<keyword evidence="1" id="KW-0472">Membrane</keyword>
<reference evidence="2 3" key="1">
    <citation type="submission" date="2024-09" db="EMBL/GenBank/DDBJ databases">
        <authorList>
            <person name="Sun Q."/>
            <person name="Mori K."/>
        </authorList>
    </citation>
    <scope>NUCLEOTIDE SEQUENCE [LARGE SCALE GENOMIC DNA]</scope>
    <source>
        <strain evidence="2 3">CCM 7468</strain>
    </source>
</reference>
<evidence type="ECO:0000313" key="2">
    <source>
        <dbReference type="EMBL" id="MFC0386229.1"/>
    </source>
</evidence>
<proteinExistence type="predicted"/>
<dbReference type="EMBL" id="JBHLVZ010000025">
    <property type="protein sequence ID" value="MFC0386229.1"/>
    <property type="molecule type" value="Genomic_DNA"/>
</dbReference>
<evidence type="ECO:0000313" key="3">
    <source>
        <dbReference type="Proteomes" id="UP001589789"/>
    </source>
</evidence>
<dbReference type="Proteomes" id="UP001589789">
    <property type="component" value="Unassembled WGS sequence"/>
</dbReference>
<evidence type="ECO:0000256" key="1">
    <source>
        <dbReference type="SAM" id="Phobius"/>
    </source>
</evidence>
<name>A0ABV6IRI6_9PROT</name>
<keyword evidence="1" id="KW-0812">Transmembrane</keyword>
<organism evidence="2 3">
    <name type="scientific">Muricoccus vinaceus</name>
    <dbReference type="NCBI Taxonomy" id="424704"/>
    <lineage>
        <taxon>Bacteria</taxon>
        <taxon>Pseudomonadati</taxon>
        <taxon>Pseudomonadota</taxon>
        <taxon>Alphaproteobacteria</taxon>
        <taxon>Acetobacterales</taxon>
        <taxon>Roseomonadaceae</taxon>
        <taxon>Muricoccus</taxon>
    </lineage>
</organism>
<feature type="transmembrane region" description="Helical" evidence="1">
    <location>
        <begin position="32"/>
        <end position="50"/>
    </location>
</feature>
<gene>
    <name evidence="2" type="ORF">ACFFIC_11830</name>
</gene>
<comment type="caution">
    <text evidence="2">The sequence shown here is derived from an EMBL/GenBank/DDBJ whole genome shotgun (WGS) entry which is preliminary data.</text>
</comment>
<sequence length="59" mass="6303">MVKLGLWCLAALPLGFLSLAELQILGKLILCGLSSAIALYASVWLLLLFGGSRLRWTGA</sequence>
<dbReference type="RefSeq" id="WP_377050493.1">
    <property type="nucleotide sequence ID" value="NZ_JBHLVZ010000025.1"/>
</dbReference>
<keyword evidence="3" id="KW-1185">Reference proteome</keyword>